<dbReference type="GO" id="GO:0005524">
    <property type="term" value="F:ATP binding"/>
    <property type="evidence" value="ECO:0007669"/>
    <property type="project" value="UniProtKB-KW"/>
</dbReference>
<dbReference type="Proteomes" id="UP000219167">
    <property type="component" value="Unassembled WGS sequence"/>
</dbReference>
<evidence type="ECO:0000313" key="7">
    <source>
        <dbReference type="Proteomes" id="UP000219167"/>
    </source>
</evidence>
<accession>A0A285UVN9</accession>
<organism evidence="6 7">
    <name type="scientific">Rhizobium subbaraonis</name>
    <dbReference type="NCBI Taxonomy" id="908946"/>
    <lineage>
        <taxon>Bacteria</taxon>
        <taxon>Pseudomonadati</taxon>
        <taxon>Pseudomonadota</taxon>
        <taxon>Alphaproteobacteria</taxon>
        <taxon>Hyphomicrobiales</taxon>
        <taxon>Rhizobiaceae</taxon>
        <taxon>Rhizobium/Agrobacterium group</taxon>
        <taxon>Rhizobium</taxon>
    </lineage>
</organism>
<keyword evidence="3 6" id="KW-0067">ATP-binding</keyword>
<dbReference type="CDD" id="cd03215">
    <property type="entry name" value="ABC_Carb_Monos_II"/>
    <property type="match status" value="1"/>
</dbReference>
<evidence type="ECO:0000256" key="3">
    <source>
        <dbReference type="ARBA" id="ARBA00022840"/>
    </source>
</evidence>
<dbReference type="Pfam" id="PF00005">
    <property type="entry name" value="ABC_tran"/>
    <property type="match status" value="2"/>
</dbReference>
<comment type="similarity">
    <text evidence="1">Belongs to the ABC transporter superfamily.</text>
</comment>
<feature type="domain" description="ABC transporter" evidence="5">
    <location>
        <begin position="22"/>
        <end position="256"/>
    </location>
</feature>
<dbReference type="CDD" id="cd03216">
    <property type="entry name" value="ABC_Carb_Monos_I"/>
    <property type="match status" value="1"/>
</dbReference>
<dbReference type="InterPro" id="IPR027417">
    <property type="entry name" value="P-loop_NTPase"/>
</dbReference>
<evidence type="ECO:0000256" key="2">
    <source>
        <dbReference type="ARBA" id="ARBA00022741"/>
    </source>
</evidence>
<name>A0A285UVN9_9HYPH</name>
<dbReference type="RefSeq" id="WP_097142388.1">
    <property type="nucleotide sequence ID" value="NZ_OBQD01000019.1"/>
</dbReference>
<dbReference type="EMBL" id="OBQD01000019">
    <property type="protein sequence ID" value="SOC45964.1"/>
    <property type="molecule type" value="Genomic_DNA"/>
</dbReference>
<dbReference type="PANTHER" id="PTHR43790">
    <property type="entry name" value="CARBOHYDRATE TRANSPORT ATP-BINDING PROTEIN MG119-RELATED"/>
    <property type="match status" value="1"/>
</dbReference>
<dbReference type="InterPro" id="IPR003439">
    <property type="entry name" value="ABC_transporter-like_ATP-bd"/>
</dbReference>
<dbReference type="PANTHER" id="PTHR43790:SF4">
    <property type="entry name" value="GUANOSINE IMPORT ATP-BINDING PROTEIN NUPO"/>
    <property type="match status" value="1"/>
</dbReference>
<dbReference type="Gene3D" id="3.40.50.300">
    <property type="entry name" value="P-loop containing nucleotide triphosphate hydrolases"/>
    <property type="match status" value="2"/>
</dbReference>
<feature type="region of interest" description="Disordered" evidence="4">
    <location>
        <begin position="1"/>
        <end position="21"/>
    </location>
</feature>
<evidence type="ECO:0000313" key="6">
    <source>
        <dbReference type="EMBL" id="SOC45964.1"/>
    </source>
</evidence>
<sequence length="517" mass="54438">MTAAQKAIAGRAGSLPGTPPALDMQGVGKAFDGKPALEDAAFTLEWGEVHAIVGENGAGKSTLMNVATGVYAADSGHQAINGAAIAPRNPTEATAGGLGMVHQHFRLVESFTVAENVLLGLGKKSRVRSVSEAAALVMAKSAEIGLPVDPHRVIADLSIADRQRAEIVKVLLLGARILVLDEPTAVLTDEEARALLDFVRRLARQGNAVVLITHKFREVAAFCDRITIMRHGKTVLSGAQVEGISEEEVARLIVGETLATGGRPASRHGAVRLSIKALSLPARAHGQGLHALDLDLREAEVLGIAGVGGNGQEELVACLGGLQRPASGQIILGGRDILTATPQERRHAGLRVIPSDRFATGMIRELSIADNMALTSVSEGAFGGPLYLRRDRMRKRAETMIDAFDIRGATPERSAALLSGGNAQKVLLSRELDPGMKVLVAHSPSRGLDMKATHFVRTAIRQAVENGAACLLISEDLQEVLSLSHRVAVMNRGTIVGCRAADDVTPEWIGALLAGHA</sequence>
<keyword evidence="2" id="KW-0547">Nucleotide-binding</keyword>
<dbReference type="GO" id="GO:0016887">
    <property type="term" value="F:ATP hydrolysis activity"/>
    <property type="evidence" value="ECO:0007669"/>
    <property type="project" value="InterPro"/>
</dbReference>
<dbReference type="OrthoDB" id="9805029at2"/>
<dbReference type="SUPFAM" id="SSF52540">
    <property type="entry name" value="P-loop containing nucleoside triphosphate hydrolases"/>
    <property type="match status" value="2"/>
</dbReference>
<protein>
    <submittedName>
        <fullName evidence="6">Nucleoside ABC transporter ATP-binding protein</fullName>
    </submittedName>
</protein>
<feature type="domain" description="ABC transporter" evidence="5">
    <location>
        <begin position="273"/>
        <end position="517"/>
    </location>
</feature>
<dbReference type="AlphaFoldDB" id="A0A285UVN9"/>
<dbReference type="PROSITE" id="PS00211">
    <property type="entry name" value="ABC_TRANSPORTER_1"/>
    <property type="match status" value="1"/>
</dbReference>
<gene>
    <name evidence="6" type="ORF">SAMN05892877_11977</name>
</gene>
<dbReference type="PROSITE" id="PS50893">
    <property type="entry name" value="ABC_TRANSPORTER_2"/>
    <property type="match status" value="2"/>
</dbReference>
<keyword evidence="7" id="KW-1185">Reference proteome</keyword>
<evidence type="ECO:0000259" key="5">
    <source>
        <dbReference type="PROSITE" id="PS50893"/>
    </source>
</evidence>
<evidence type="ECO:0000256" key="1">
    <source>
        <dbReference type="ARBA" id="ARBA00005417"/>
    </source>
</evidence>
<reference evidence="6 7" key="1">
    <citation type="submission" date="2017-08" db="EMBL/GenBank/DDBJ databases">
        <authorList>
            <person name="de Groot N.N."/>
        </authorList>
    </citation>
    <scope>NUCLEOTIDE SEQUENCE [LARGE SCALE GENOMIC DNA]</scope>
    <source>
        <strain evidence="6 7">JC85</strain>
    </source>
</reference>
<proteinExistence type="inferred from homology"/>
<dbReference type="InterPro" id="IPR017871">
    <property type="entry name" value="ABC_transporter-like_CS"/>
</dbReference>
<evidence type="ECO:0000256" key="4">
    <source>
        <dbReference type="SAM" id="MobiDB-lite"/>
    </source>
</evidence>
<dbReference type="InterPro" id="IPR050107">
    <property type="entry name" value="ABC_carbohydrate_import_ATPase"/>
</dbReference>